<evidence type="ECO:0000313" key="2">
    <source>
        <dbReference type="Proteomes" id="UP000683925"/>
    </source>
</evidence>
<organism evidence="1 2">
    <name type="scientific">Paramecium octaurelia</name>
    <dbReference type="NCBI Taxonomy" id="43137"/>
    <lineage>
        <taxon>Eukaryota</taxon>
        <taxon>Sar</taxon>
        <taxon>Alveolata</taxon>
        <taxon>Ciliophora</taxon>
        <taxon>Intramacronucleata</taxon>
        <taxon>Oligohymenophorea</taxon>
        <taxon>Peniculida</taxon>
        <taxon>Parameciidae</taxon>
        <taxon>Paramecium</taxon>
    </lineage>
</organism>
<dbReference type="EMBL" id="CAJJDP010000152">
    <property type="protein sequence ID" value="CAD8210288.1"/>
    <property type="molecule type" value="Genomic_DNA"/>
</dbReference>
<evidence type="ECO:0000313" key="1">
    <source>
        <dbReference type="EMBL" id="CAD8210288.1"/>
    </source>
</evidence>
<dbReference type="CDD" id="cd17039">
    <property type="entry name" value="Ubl_ubiquitin_like"/>
    <property type="match status" value="1"/>
</dbReference>
<keyword evidence="2" id="KW-1185">Reference proteome</keyword>
<name>A0A8S1YAQ3_PAROT</name>
<reference evidence="1" key="1">
    <citation type="submission" date="2021-01" db="EMBL/GenBank/DDBJ databases">
        <authorList>
            <consortium name="Genoscope - CEA"/>
            <person name="William W."/>
        </authorList>
    </citation>
    <scope>NUCLEOTIDE SEQUENCE</scope>
</reference>
<comment type="caution">
    <text evidence="1">The sequence shown here is derived from an EMBL/GenBank/DDBJ whole genome shotgun (WGS) entry which is preliminary data.</text>
</comment>
<dbReference type="Proteomes" id="UP000683925">
    <property type="component" value="Unassembled WGS sequence"/>
</dbReference>
<proteinExistence type="predicted"/>
<gene>
    <name evidence="1" type="ORF">POCTA_138.1.T1500089</name>
</gene>
<dbReference type="AlphaFoldDB" id="A0A8S1YAQ3"/>
<dbReference type="OMA" id="YLIPDHS"/>
<dbReference type="OrthoDB" id="305890at2759"/>
<protein>
    <recommendedName>
        <fullName evidence="3">Ubiquitin-like domain-containing protein</fullName>
    </recommendedName>
</protein>
<accession>A0A8S1YAQ3</accession>
<sequence length="954" mass="113728">MSKQELEIVINACERLKLKYDDQASVEQIANEIIKTYNFPKQSEYKIEIDQKFREPSYILKDLPISPIKANFNFETTVTFVGRFNTSFEHRINLCKQIKQISNEIMKVILPIEYFVYIPQSDQNGNLLYINSYQEIPKLIEFDILANFYINYYGIHCQQKIHPFAQIEQIKYQINEHFNIKSDFQLFYKETELKDQNQYIAYLIPDHSELRIKLLTNFKFLIKHQDTVHQFSCAYQEKLGAFKQRLKQIYQVSEKHPLQLIYMNNELRNDQDSMQDLRFLENSIIEMHIGIKYSLTLQNKDSQEKFQFQVRSIDLVSMLDKHHPFMNKQVTYEFNNKKLRKEETFEQLQVDTEKITIYYQIEKQKMYVQFQDEFAKHRIEVITSDPIKNALQQFNQGNDPISISYGGKNISIDSTYEKEAIVNDSIIVYRINNGIQIKFTIAPNCVEHPILVPRDTKGGQLLKVLSQRYSNQGQKYKLMLKNYEFPSDQTVIKDQCYRLVRTFEMQFKYDKDDQLYVEVFSQEDKIYDARKKISQAFNIPFDSIVLIHKDYPLKDDSLINQYKDKVLTISQAVHISFQKRHGSILIQKYYSKYLKCKDIFRDFQREYQLPCRFEYNQQNIDENNLLKEICKDEQNIVFIYEFQYNLKLINKEIDTEIIKVQFYPSEIIGSVFQRYLSENFHYLYNGQQIDIQKSFEELKIAQNQKIQYFQLHKFNLWIPNKHISFEIQIDSLKYKIIDALSPKIKEMFQEHFTAIYNNRQLDLQKTFLQEKVMSGANIECQLVTYLQVIVHDNEFDRTFKIHSNISIGQLINMLDGNQNKKLLFSKDQKQLENNIILSQLKNENGIIELIYKELVPTSDAIYQPSGSMPTTFNWTQNLKTTESSQIDIVIININNDDKLFETVRLDQKLRDFRKEFEIKMEFSGITIFYEGEGVDYDKTFEEIGAHQQSLFEII</sequence>
<evidence type="ECO:0008006" key="3">
    <source>
        <dbReference type="Google" id="ProtNLM"/>
    </source>
</evidence>